<evidence type="ECO:0000256" key="6">
    <source>
        <dbReference type="ARBA" id="ARBA00023136"/>
    </source>
</evidence>
<keyword evidence="6 8" id="KW-0472">Membrane</keyword>
<proteinExistence type="inferred from homology"/>
<feature type="transmembrane region" description="Helical" evidence="8">
    <location>
        <begin position="268"/>
        <end position="289"/>
    </location>
</feature>
<evidence type="ECO:0000256" key="7">
    <source>
        <dbReference type="SAM" id="MobiDB-lite"/>
    </source>
</evidence>
<keyword evidence="3" id="KW-0813">Transport</keyword>
<dbReference type="Proteomes" id="UP000295781">
    <property type="component" value="Chromosome"/>
</dbReference>
<reference evidence="11 12" key="1">
    <citation type="submission" date="2015-09" db="EMBL/GenBank/DDBJ databases">
        <title>Sorangium comparison.</title>
        <authorList>
            <person name="Zaburannyi N."/>
            <person name="Bunk B."/>
            <person name="Overmann J."/>
            <person name="Mueller R."/>
        </authorList>
    </citation>
    <scope>NUCLEOTIDE SEQUENCE [LARGE SCALE GENOMIC DNA]</scope>
    <source>
        <strain evidence="11 12">So ceGT47</strain>
    </source>
</reference>
<evidence type="ECO:0000259" key="9">
    <source>
        <dbReference type="Pfam" id="PF01545"/>
    </source>
</evidence>
<dbReference type="AlphaFoldDB" id="A0A4P2Q3E4"/>
<comment type="subcellular location">
    <subcellularLocation>
        <location evidence="1">Membrane</location>
        <topology evidence="1">Multi-pass membrane protein</topology>
    </subcellularLocation>
</comment>
<keyword evidence="4 8" id="KW-0812">Transmembrane</keyword>
<dbReference type="SUPFAM" id="SSF160240">
    <property type="entry name" value="Cation efflux protein cytoplasmic domain-like"/>
    <property type="match status" value="1"/>
</dbReference>
<dbReference type="InterPro" id="IPR027469">
    <property type="entry name" value="Cation_efflux_TMD_sf"/>
</dbReference>
<dbReference type="InterPro" id="IPR027470">
    <property type="entry name" value="Cation_efflux_CTD"/>
</dbReference>
<name>A0A4P2Q3E4_SORCE</name>
<feature type="compositionally biased region" description="Low complexity" evidence="7">
    <location>
        <begin position="1"/>
        <end position="19"/>
    </location>
</feature>
<dbReference type="PANTHER" id="PTHR43840">
    <property type="entry name" value="MITOCHONDRIAL METAL TRANSPORTER 1-RELATED"/>
    <property type="match status" value="1"/>
</dbReference>
<evidence type="ECO:0000259" key="10">
    <source>
        <dbReference type="Pfam" id="PF16916"/>
    </source>
</evidence>
<dbReference type="Pfam" id="PF16916">
    <property type="entry name" value="ZT_dimer"/>
    <property type="match status" value="1"/>
</dbReference>
<organism evidence="11 12">
    <name type="scientific">Sorangium cellulosum</name>
    <name type="common">Polyangium cellulosum</name>
    <dbReference type="NCBI Taxonomy" id="56"/>
    <lineage>
        <taxon>Bacteria</taxon>
        <taxon>Pseudomonadati</taxon>
        <taxon>Myxococcota</taxon>
        <taxon>Polyangia</taxon>
        <taxon>Polyangiales</taxon>
        <taxon>Polyangiaceae</taxon>
        <taxon>Sorangium</taxon>
    </lineage>
</organism>
<feature type="transmembrane region" description="Helical" evidence="8">
    <location>
        <begin position="244"/>
        <end position="262"/>
    </location>
</feature>
<dbReference type="InterPro" id="IPR050291">
    <property type="entry name" value="CDF_Transporter"/>
</dbReference>
<evidence type="ECO:0000256" key="3">
    <source>
        <dbReference type="ARBA" id="ARBA00022448"/>
    </source>
</evidence>
<evidence type="ECO:0000256" key="5">
    <source>
        <dbReference type="ARBA" id="ARBA00022989"/>
    </source>
</evidence>
<evidence type="ECO:0000256" key="1">
    <source>
        <dbReference type="ARBA" id="ARBA00004141"/>
    </source>
</evidence>
<evidence type="ECO:0000313" key="12">
    <source>
        <dbReference type="Proteomes" id="UP000295781"/>
    </source>
</evidence>
<dbReference type="NCBIfam" id="TIGR01297">
    <property type="entry name" value="CDF"/>
    <property type="match status" value="1"/>
</dbReference>
<protein>
    <submittedName>
        <fullName evidence="11">Uncharacterized protein</fullName>
    </submittedName>
</protein>
<feature type="region of interest" description="Disordered" evidence="7">
    <location>
        <begin position="1"/>
        <end position="84"/>
    </location>
</feature>
<dbReference type="GO" id="GO:0005886">
    <property type="term" value="C:plasma membrane"/>
    <property type="evidence" value="ECO:0007669"/>
    <property type="project" value="TreeGrafter"/>
</dbReference>
<feature type="domain" description="Cation efflux protein cytoplasmic" evidence="10">
    <location>
        <begin position="306"/>
        <end position="375"/>
    </location>
</feature>
<dbReference type="PANTHER" id="PTHR43840:SF15">
    <property type="entry name" value="MITOCHONDRIAL METAL TRANSPORTER 1-RELATED"/>
    <property type="match status" value="1"/>
</dbReference>
<dbReference type="Pfam" id="PF01545">
    <property type="entry name" value="Cation_efflux"/>
    <property type="match status" value="1"/>
</dbReference>
<keyword evidence="5 8" id="KW-1133">Transmembrane helix</keyword>
<evidence type="ECO:0000256" key="2">
    <source>
        <dbReference type="ARBA" id="ARBA00008114"/>
    </source>
</evidence>
<dbReference type="EMBL" id="CP012670">
    <property type="protein sequence ID" value="AUX23413.1"/>
    <property type="molecule type" value="Genomic_DNA"/>
</dbReference>
<dbReference type="GO" id="GO:0015341">
    <property type="term" value="F:zinc efflux antiporter activity"/>
    <property type="evidence" value="ECO:0007669"/>
    <property type="project" value="TreeGrafter"/>
</dbReference>
<dbReference type="GO" id="GO:0015093">
    <property type="term" value="F:ferrous iron transmembrane transporter activity"/>
    <property type="evidence" value="ECO:0007669"/>
    <property type="project" value="TreeGrafter"/>
</dbReference>
<dbReference type="InterPro" id="IPR002524">
    <property type="entry name" value="Cation_efflux"/>
</dbReference>
<sequence length="382" mass="38480">MSGPPAAAAPNLGAADPNLGAADPNLGVADPNLGAADPNLGAADPNLGAGRDPNLGAADPNLGAGRDPNLGAGRDPNLGVAPDPGARAAERARLALRAGRIAALTAGGLALGKLIAGQLGHSMAVTASAVDSLSDLFASSANALAIRLAHAAPDRSHPFGHAKIETLATAGQGLLIGGSGVYLLIEGVRRLFSPEPLRLAAVTLGAMAVAALITAALVAYLGRVAARTGSSAIQADAVHYRTDIAANLAVFLGVALTYATGISRVDGVLSIAVAVYILASAGSLLRLGVRDLIDTSAPEERVRSIEAALDALRAVGEIAGHHALRTRIAGHTLFVDVHIELPGDLRLARAHAIGDRARDAILAVEPDAEVLVHIDVERDEPA</sequence>
<feature type="domain" description="Cation efflux protein transmembrane" evidence="9">
    <location>
        <begin position="101"/>
        <end position="293"/>
    </location>
</feature>
<gene>
    <name evidence="11" type="ORF">SOCEGT47_039380</name>
</gene>
<evidence type="ECO:0000256" key="8">
    <source>
        <dbReference type="SAM" id="Phobius"/>
    </source>
</evidence>
<dbReference type="InterPro" id="IPR058533">
    <property type="entry name" value="Cation_efflux_TM"/>
</dbReference>
<evidence type="ECO:0000256" key="4">
    <source>
        <dbReference type="ARBA" id="ARBA00022692"/>
    </source>
</evidence>
<dbReference type="InterPro" id="IPR036837">
    <property type="entry name" value="Cation_efflux_CTD_sf"/>
</dbReference>
<dbReference type="GO" id="GO:0015086">
    <property type="term" value="F:cadmium ion transmembrane transporter activity"/>
    <property type="evidence" value="ECO:0007669"/>
    <property type="project" value="TreeGrafter"/>
</dbReference>
<dbReference type="Gene3D" id="1.20.1510.10">
    <property type="entry name" value="Cation efflux protein transmembrane domain"/>
    <property type="match status" value="1"/>
</dbReference>
<dbReference type="Gene3D" id="3.30.70.1350">
    <property type="entry name" value="Cation efflux protein, cytoplasmic domain"/>
    <property type="match status" value="1"/>
</dbReference>
<accession>A0A4P2Q3E4</accession>
<dbReference type="GO" id="GO:0006882">
    <property type="term" value="P:intracellular zinc ion homeostasis"/>
    <property type="evidence" value="ECO:0007669"/>
    <property type="project" value="TreeGrafter"/>
</dbReference>
<feature type="transmembrane region" description="Helical" evidence="8">
    <location>
        <begin position="197"/>
        <end position="223"/>
    </location>
</feature>
<dbReference type="SUPFAM" id="SSF161111">
    <property type="entry name" value="Cation efflux protein transmembrane domain-like"/>
    <property type="match status" value="1"/>
</dbReference>
<evidence type="ECO:0000313" key="11">
    <source>
        <dbReference type="EMBL" id="AUX23413.1"/>
    </source>
</evidence>
<comment type="similarity">
    <text evidence="2">Belongs to the cation diffusion facilitator (CDF) transporter (TC 2.A.4) family.</text>
</comment>